<feature type="compositionally biased region" description="Basic and acidic residues" evidence="1">
    <location>
        <begin position="420"/>
        <end position="434"/>
    </location>
</feature>
<feature type="compositionally biased region" description="Polar residues" evidence="1">
    <location>
        <begin position="168"/>
        <end position="180"/>
    </location>
</feature>
<dbReference type="EMBL" id="JARJCW010000013">
    <property type="protein sequence ID" value="KAJ7217750.1"/>
    <property type="molecule type" value="Genomic_DNA"/>
</dbReference>
<evidence type="ECO:0000313" key="3">
    <source>
        <dbReference type="Proteomes" id="UP001219525"/>
    </source>
</evidence>
<comment type="caution">
    <text evidence="2">The sequence shown here is derived from an EMBL/GenBank/DDBJ whole genome shotgun (WGS) entry which is preliminary data.</text>
</comment>
<feature type="region of interest" description="Disordered" evidence="1">
    <location>
        <begin position="414"/>
        <end position="471"/>
    </location>
</feature>
<keyword evidence="3" id="KW-1185">Reference proteome</keyword>
<dbReference type="Proteomes" id="UP001219525">
    <property type="component" value="Unassembled WGS sequence"/>
</dbReference>
<feature type="region of interest" description="Disordered" evidence="1">
    <location>
        <begin position="135"/>
        <end position="186"/>
    </location>
</feature>
<dbReference type="AlphaFoldDB" id="A0AAD6VMU4"/>
<sequence length="528" mass="58162">MSRTRLSAISPEKWAKPQRKALNWGAPTPPTDFPLALPFDPSDADVQAWLQFRRHDWVDEDDTEGGEAATLYSEVDDESEAERAALQPMPLSATTTPLRAVEVSSFAAAGPRQSTSASPARQTLSCFFRKLSIGRAKGSKKRDSTPPTLPSLARHSRHASTPAKGRSHGTSLAVPSQHSATPAKGRSHATARKFLLAFLHAQDAFVTSPPPAVHPDHHKDLDRLDRTIIILTEPHVLQSLASYLDILNLYDSEPQASKRRTRADFYARLRHQHPILSQGHRYQIRWLAITNTTDERLAPNFVVRNRNVVDTPFLQLPIGTTFAGPLFILINALQHLEHTFASSLTWASWSWDHAGWVDWIKGEVTLKHLNDVGEGNGAVIDELAAFMVVAGRLRLRMGDDFRWGTTPSVTGLADIFNPDNDCRNSRPADEESHPSKSGTGAGRGRGKGKGKEKQPSGGQTRAGNTGGKTRALGSASACEAIAQQWRLQQLDGPQKENIFLSKRLGRNEEVGRSKFTSLLNRVVRVVSR</sequence>
<feature type="region of interest" description="Disordered" evidence="1">
    <location>
        <begin position="1"/>
        <end position="27"/>
    </location>
</feature>
<accession>A0AAD6VMU4</accession>
<proteinExistence type="predicted"/>
<organism evidence="2 3">
    <name type="scientific">Mycena pura</name>
    <dbReference type="NCBI Taxonomy" id="153505"/>
    <lineage>
        <taxon>Eukaryota</taxon>
        <taxon>Fungi</taxon>
        <taxon>Dikarya</taxon>
        <taxon>Basidiomycota</taxon>
        <taxon>Agaricomycotina</taxon>
        <taxon>Agaricomycetes</taxon>
        <taxon>Agaricomycetidae</taxon>
        <taxon>Agaricales</taxon>
        <taxon>Marasmiineae</taxon>
        <taxon>Mycenaceae</taxon>
        <taxon>Mycena</taxon>
    </lineage>
</organism>
<reference evidence="2" key="1">
    <citation type="submission" date="2023-03" db="EMBL/GenBank/DDBJ databases">
        <title>Massive genome expansion in bonnet fungi (Mycena s.s.) driven by repeated elements and novel gene families across ecological guilds.</title>
        <authorList>
            <consortium name="Lawrence Berkeley National Laboratory"/>
            <person name="Harder C.B."/>
            <person name="Miyauchi S."/>
            <person name="Viragh M."/>
            <person name="Kuo A."/>
            <person name="Thoen E."/>
            <person name="Andreopoulos B."/>
            <person name="Lu D."/>
            <person name="Skrede I."/>
            <person name="Drula E."/>
            <person name="Henrissat B."/>
            <person name="Morin E."/>
            <person name="Kohler A."/>
            <person name="Barry K."/>
            <person name="LaButti K."/>
            <person name="Morin E."/>
            <person name="Salamov A."/>
            <person name="Lipzen A."/>
            <person name="Mereny Z."/>
            <person name="Hegedus B."/>
            <person name="Baldrian P."/>
            <person name="Stursova M."/>
            <person name="Weitz H."/>
            <person name="Taylor A."/>
            <person name="Grigoriev I.V."/>
            <person name="Nagy L.G."/>
            <person name="Martin F."/>
            <person name="Kauserud H."/>
        </authorList>
    </citation>
    <scope>NUCLEOTIDE SEQUENCE</scope>
    <source>
        <strain evidence="2">9144</strain>
    </source>
</reference>
<name>A0AAD6VMU4_9AGAR</name>
<feature type="region of interest" description="Disordered" evidence="1">
    <location>
        <begin position="72"/>
        <end position="91"/>
    </location>
</feature>
<evidence type="ECO:0000256" key="1">
    <source>
        <dbReference type="SAM" id="MobiDB-lite"/>
    </source>
</evidence>
<evidence type="ECO:0000313" key="2">
    <source>
        <dbReference type="EMBL" id="KAJ7217750.1"/>
    </source>
</evidence>
<protein>
    <submittedName>
        <fullName evidence="2">Uncharacterized protein</fullName>
    </submittedName>
</protein>
<gene>
    <name evidence="2" type="ORF">GGX14DRAFT_561116</name>
</gene>